<evidence type="ECO:0000256" key="7">
    <source>
        <dbReference type="ARBA" id="ARBA00022833"/>
    </source>
</evidence>
<keyword evidence="6" id="KW-0378">Hydrolase</keyword>
<keyword evidence="11" id="KW-1185">Reference proteome</keyword>
<dbReference type="InterPro" id="IPR011049">
    <property type="entry name" value="Serralysin-like_metalloprot_C"/>
</dbReference>
<comment type="caution">
    <text evidence="10">The sequence shown here is derived from an EMBL/GenBank/DDBJ whole genome shotgun (WGS) entry which is preliminary data.</text>
</comment>
<dbReference type="RefSeq" id="WP_183572327.1">
    <property type="nucleotide sequence ID" value="NZ_JACHOP010000022.1"/>
</dbReference>
<dbReference type="GO" id="GO:0008270">
    <property type="term" value="F:zinc ion binding"/>
    <property type="evidence" value="ECO:0007669"/>
    <property type="project" value="InterPro"/>
</dbReference>
<reference evidence="10 11" key="1">
    <citation type="submission" date="2020-08" db="EMBL/GenBank/DDBJ databases">
        <title>Genomic Encyclopedia of Type Strains, Phase IV (KMG-IV): sequencing the most valuable type-strain genomes for metagenomic binning, comparative biology and taxonomic classification.</title>
        <authorList>
            <person name="Goeker M."/>
        </authorList>
    </citation>
    <scope>NUCLEOTIDE SEQUENCE [LARGE SCALE GENOMIC DNA]</scope>
    <source>
        <strain evidence="10 11">DSM 2163</strain>
    </source>
</reference>
<dbReference type="PROSITE" id="PS00330">
    <property type="entry name" value="HEMOLYSIN_CALCIUM"/>
    <property type="match status" value="6"/>
</dbReference>
<dbReference type="GO" id="GO:0031012">
    <property type="term" value="C:extracellular matrix"/>
    <property type="evidence" value="ECO:0007669"/>
    <property type="project" value="InterPro"/>
</dbReference>
<organism evidence="10 11">
    <name type="scientific">Methylorubrum rhodinum</name>
    <dbReference type="NCBI Taxonomy" id="29428"/>
    <lineage>
        <taxon>Bacteria</taxon>
        <taxon>Pseudomonadati</taxon>
        <taxon>Pseudomonadota</taxon>
        <taxon>Alphaproteobacteria</taxon>
        <taxon>Hyphomicrobiales</taxon>
        <taxon>Methylobacteriaceae</taxon>
        <taxon>Methylorubrum</taxon>
    </lineage>
</organism>
<dbReference type="GO" id="GO:0005615">
    <property type="term" value="C:extracellular space"/>
    <property type="evidence" value="ECO:0007669"/>
    <property type="project" value="InterPro"/>
</dbReference>
<keyword evidence="5" id="KW-0479">Metal-binding</keyword>
<evidence type="ECO:0000313" key="11">
    <source>
        <dbReference type="Proteomes" id="UP000583454"/>
    </source>
</evidence>
<comment type="subcellular location">
    <subcellularLocation>
        <location evidence="1">Secreted</location>
    </subcellularLocation>
</comment>
<dbReference type="InterPro" id="IPR050557">
    <property type="entry name" value="RTX_toxin/Mannuronan_C5-epim"/>
</dbReference>
<dbReference type="SUPFAM" id="SSF51120">
    <property type="entry name" value="beta-Roll"/>
    <property type="match status" value="3"/>
</dbReference>
<dbReference type="Pfam" id="PF00413">
    <property type="entry name" value="Peptidase_M10"/>
    <property type="match status" value="1"/>
</dbReference>
<dbReference type="InterPro" id="IPR006026">
    <property type="entry name" value="Peptidase_Metallo"/>
</dbReference>
<sequence length="674" mass="69279">MSKTVSDYTALLSGSSWWGGKTVGKPVFVTYSFEVEAYDYLTDFGFSSAYKSSFKPLTNFEETAASFALGHWEGSSGITFLQVAPGEGDIRFGRYDFSKDADVSDAAAFAYHPVTAIDRDGSYSLAFGGDVSIDLSVADYSFYGMIHVLTHEVGHAIGLKHPFEGGIVLDTTLDTVAHTIMSYTGVTATLPKLGELDEAAVAYLYGPETADGKQVSSWNWDEKTYTLTQTGGSGKDTIRGVSTKDVIRGGGGDDLVFSGTGDDRIEGGANDDVVFADDGDDTVFGGAGDDVLHAGDGRDVLSGDAGNDALAGDDGDDVLKGGDGADALFGFSGQDRLEGGTGDDVLVGGAGDDTLDGGVGGAIEGDTAEYGAVRQAIRVDLNGLRETVGGKVVVYHAAGAEIGRDTLVSVENVVGGARSDVLIGDGAANRFWGGAGNDLLQGNAGADRLEGGEGGDRLEGGAGDDLLVGGAGNDTLEGGTASDTADYGAARQAVRVDLNGVRETVGGKVVVHHASGTEIGRDTFVSIENVVGGMRSDMLIGNAVANRLAGNNGDDTFKGGGGADTLTGGAGADRFVFDTKPGANDADRITDFTVGTDKLWLDDDVFTGLKAGLLAEGRFHAGRAAHDADDRLIFDARSKSLFYDADGTGAGAQVKIATLDKVASLSASDFLIVV</sequence>
<accession>A0A840ZR72</accession>
<dbReference type="EMBL" id="JACHOP010000022">
    <property type="protein sequence ID" value="MBB5759357.1"/>
    <property type="molecule type" value="Genomic_DNA"/>
</dbReference>
<dbReference type="Gene3D" id="3.40.390.10">
    <property type="entry name" value="Collagenase (Catalytic Domain)"/>
    <property type="match status" value="1"/>
</dbReference>
<evidence type="ECO:0000256" key="4">
    <source>
        <dbReference type="ARBA" id="ARBA00022670"/>
    </source>
</evidence>
<keyword evidence="7" id="KW-0862">Zinc</keyword>
<dbReference type="GO" id="GO:0004222">
    <property type="term" value="F:metalloendopeptidase activity"/>
    <property type="evidence" value="ECO:0007669"/>
    <property type="project" value="InterPro"/>
</dbReference>
<dbReference type="PANTHER" id="PTHR38340">
    <property type="entry name" value="S-LAYER PROTEIN"/>
    <property type="match status" value="1"/>
</dbReference>
<evidence type="ECO:0000256" key="6">
    <source>
        <dbReference type="ARBA" id="ARBA00022801"/>
    </source>
</evidence>
<dbReference type="InterPro" id="IPR024079">
    <property type="entry name" value="MetalloPept_cat_dom_sf"/>
</dbReference>
<dbReference type="GO" id="GO:0006508">
    <property type="term" value="P:proteolysis"/>
    <property type="evidence" value="ECO:0007669"/>
    <property type="project" value="UniProtKB-KW"/>
</dbReference>
<feature type="region of interest" description="Disordered" evidence="8">
    <location>
        <begin position="444"/>
        <end position="464"/>
    </location>
</feature>
<evidence type="ECO:0000256" key="3">
    <source>
        <dbReference type="ARBA" id="ARBA00022525"/>
    </source>
</evidence>
<feature type="domain" description="Peptidase metallopeptidase" evidence="9">
    <location>
        <begin position="27"/>
        <end position="207"/>
    </location>
</feature>
<dbReference type="InterPro" id="IPR001343">
    <property type="entry name" value="Hemolysn_Ca-bd"/>
</dbReference>
<dbReference type="PANTHER" id="PTHR38340:SF1">
    <property type="entry name" value="S-LAYER PROTEIN"/>
    <property type="match status" value="1"/>
</dbReference>
<keyword evidence="4" id="KW-0645">Protease</keyword>
<comment type="similarity">
    <text evidence="2">Belongs to the peptidase M10B family.</text>
</comment>
<dbReference type="Proteomes" id="UP000583454">
    <property type="component" value="Unassembled WGS sequence"/>
</dbReference>
<dbReference type="Gene3D" id="2.150.10.10">
    <property type="entry name" value="Serralysin-like metalloprotease, C-terminal"/>
    <property type="match status" value="4"/>
</dbReference>
<dbReference type="AlphaFoldDB" id="A0A840ZR72"/>
<keyword evidence="3" id="KW-0964">Secreted</keyword>
<evidence type="ECO:0000256" key="5">
    <source>
        <dbReference type="ARBA" id="ARBA00022723"/>
    </source>
</evidence>
<dbReference type="SMART" id="SM00235">
    <property type="entry name" value="ZnMc"/>
    <property type="match status" value="1"/>
</dbReference>
<feature type="compositionally biased region" description="Basic and acidic residues" evidence="8">
    <location>
        <begin position="447"/>
        <end position="459"/>
    </location>
</feature>
<evidence type="ECO:0000256" key="8">
    <source>
        <dbReference type="SAM" id="MobiDB-lite"/>
    </source>
</evidence>
<dbReference type="InterPro" id="IPR001818">
    <property type="entry name" value="Pept_M10_metallopeptidase"/>
</dbReference>
<protein>
    <submittedName>
        <fullName evidence="10">Ca2+-binding RTX toxin-like protein</fullName>
    </submittedName>
</protein>
<dbReference type="Pfam" id="PF00353">
    <property type="entry name" value="HemolysinCabind"/>
    <property type="match status" value="6"/>
</dbReference>
<dbReference type="SUPFAM" id="SSF55486">
    <property type="entry name" value="Metalloproteases ('zincins'), catalytic domain"/>
    <property type="match status" value="1"/>
</dbReference>
<dbReference type="GO" id="GO:0005509">
    <property type="term" value="F:calcium ion binding"/>
    <property type="evidence" value="ECO:0007669"/>
    <property type="project" value="InterPro"/>
</dbReference>
<dbReference type="InterPro" id="IPR018511">
    <property type="entry name" value="Hemolysin-typ_Ca-bd_CS"/>
</dbReference>
<dbReference type="PRINTS" id="PR00313">
    <property type="entry name" value="CABNDNGRPT"/>
</dbReference>
<name>A0A840ZR72_9HYPH</name>
<evidence type="ECO:0000259" key="9">
    <source>
        <dbReference type="SMART" id="SM00235"/>
    </source>
</evidence>
<evidence type="ECO:0000313" key="10">
    <source>
        <dbReference type="EMBL" id="MBB5759357.1"/>
    </source>
</evidence>
<evidence type="ECO:0000256" key="1">
    <source>
        <dbReference type="ARBA" id="ARBA00004613"/>
    </source>
</evidence>
<gene>
    <name evidence="10" type="ORF">HNR00_004091</name>
</gene>
<proteinExistence type="inferred from homology"/>
<evidence type="ECO:0000256" key="2">
    <source>
        <dbReference type="ARBA" id="ARBA00009490"/>
    </source>
</evidence>